<proteinExistence type="predicted"/>
<keyword evidence="1" id="KW-0175">Coiled coil</keyword>
<accession>F4PAX3</accession>
<dbReference type="Pfam" id="PF00169">
    <property type="entry name" value="PH"/>
    <property type="match status" value="1"/>
</dbReference>
<dbReference type="InterPro" id="IPR011993">
    <property type="entry name" value="PH-like_dom_sf"/>
</dbReference>
<feature type="region of interest" description="Disordered" evidence="2">
    <location>
        <begin position="1"/>
        <end position="52"/>
    </location>
</feature>
<organism evidence="4 5">
    <name type="scientific">Batrachochytrium dendrobatidis (strain JAM81 / FGSC 10211)</name>
    <name type="common">Frog chytrid fungus</name>
    <dbReference type="NCBI Taxonomy" id="684364"/>
    <lineage>
        <taxon>Eukaryota</taxon>
        <taxon>Fungi</taxon>
        <taxon>Fungi incertae sedis</taxon>
        <taxon>Chytridiomycota</taxon>
        <taxon>Chytridiomycota incertae sedis</taxon>
        <taxon>Chytridiomycetes</taxon>
        <taxon>Rhizophydiales</taxon>
        <taxon>Rhizophydiales incertae sedis</taxon>
        <taxon>Batrachochytrium</taxon>
    </lineage>
</organism>
<dbReference type="InterPro" id="IPR001849">
    <property type="entry name" value="PH_domain"/>
</dbReference>
<feature type="region of interest" description="Disordered" evidence="2">
    <location>
        <begin position="1070"/>
        <end position="1091"/>
    </location>
</feature>
<dbReference type="Proteomes" id="UP000007241">
    <property type="component" value="Unassembled WGS sequence"/>
</dbReference>
<reference evidence="4 5" key="1">
    <citation type="submission" date="2009-12" db="EMBL/GenBank/DDBJ databases">
        <title>The draft genome of Batrachochytrium dendrobatidis.</title>
        <authorList>
            <consortium name="US DOE Joint Genome Institute (JGI-PGF)"/>
            <person name="Kuo A."/>
            <person name="Salamov A."/>
            <person name="Schmutz J."/>
            <person name="Lucas S."/>
            <person name="Pitluck S."/>
            <person name="Rosenblum E."/>
            <person name="Stajich J."/>
            <person name="Eisen M."/>
            <person name="Grigoriev I.V."/>
        </authorList>
    </citation>
    <scope>NUCLEOTIDE SEQUENCE [LARGE SCALE GENOMIC DNA]</scope>
    <source>
        <strain evidence="5">JAM81 / FGSC 10211</strain>
    </source>
</reference>
<dbReference type="SUPFAM" id="SSF50729">
    <property type="entry name" value="PH domain-like"/>
    <property type="match status" value="1"/>
</dbReference>
<dbReference type="PROSITE" id="PS50003">
    <property type="entry name" value="PH_DOMAIN"/>
    <property type="match status" value="1"/>
</dbReference>
<feature type="region of interest" description="Disordered" evidence="2">
    <location>
        <begin position="341"/>
        <end position="364"/>
    </location>
</feature>
<evidence type="ECO:0000256" key="1">
    <source>
        <dbReference type="SAM" id="Coils"/>
    </source>
</evidence>
<feature type="region of interest" description="Disordered" evidence="2">
    <location>
        <begin position="449"/>
        <end position="471"/>
    </location>
</feature>
<feature type="coiled-coil region" evidence="1">
    <location>
        <begin position="94"/>
        <end position="121"/>
    </location>
</feature>
<evidence type="ECO:0000313" key="4">
    <source>
        <dbReference type="EMBL" id="EGF77620.1"/>
    </source>
</evidence>
<feature type="region of interest" description="Disordered" evidence="2">
    <location>
        <begin position="225"/>
        <end position="255"/>
    </location>
</feature>
<dbReference type="RefSeq" id="XP_006681778.1">
    <property type="nucleotide sequence ID" value="XM_006681715.1"/>
</dbReference>
<feature type="region of interest" description="Disordered" evidence="2">
    <location>
        <begin position="510"/>
        <end position="530"/>
    </location>
</feature>
<dbReference type="EMBL" id="GL882891">
    <property type="protein sequence ID" value="EGF77620.1"/>
    <property type="molecule type" value="Genomic_DNA"/>
</dbReference>
<feature type="compositionally biased region" description="Low complexity" evidence="2">
    <location>
        <begin position="237"/>
        <end position="248"/>
    </location>
</feature>
<feature type="compositionally biased region" description="Low complexity" evidence="2">
    <location>
        <begin position="451"/>
        <end position="465"/>
    </location>
</feature>
<evidence type="ECO:0000256" key="2">
    <source>
        <dbReference type="SAM" id="MobiDB-lite"/>
    </source>
</evidence>
<dbReference type="AlphaFoldDB" id="F4PAX3"/>
<dbReference type="Gene3D" id="2.30.29.30">
    <property type="entry name" value="Pleckstrin-homology domain (PH domain)/Phosphotyrosine-binding domain (PTB)"/>
    <property type="match status" value="1"/>
</dbReference>
<evidence type="ECO:0000313" key="5">
    <source>
        <dbReference type="Proteomes" id="UP000007241"/>
    </source>
</evidence>
<dbReference type="SMART" id="SM00233">
    <property type="entry name" value="PH"/>
    <property type="match status" value="1"/>
</dbReference>
<dbReference type="OrthoDB" id="185175at2759"/>
<feature type="domain" description="PH" evidence="3">
    <location>
        <begin position="790"/>
        <end position="896"/>
    </location>
</feature>
<feature type="compositionally biased region" description="Polar residues" evidence="2">
    <location>
        <begin position="24"/>
        <end position="42"/>
    </location>
</feature>
<dbReference type="HOGENOM" id="CLU_281438_0_0_1"/>
<gene>
    <name evidence="4" type="ORF">BATDEDRAFT_91594</name>
</gene>
<name>F4PAX3_BATDJ</name>
<sequence>MASTAHKPHSGFMFPKLPTLPRVPSSSSSDQLNTLDYPNSSKAHIDRSDSNITLLNSDPDPYPVLDESMHPMYAILEDPSTPHEAKVEGLPHHIIIQQQHVKEYQELYQEYESELDSILLLPHVQQQQQLQRHQEMLDDPVFLQNHQYLIQNRQSRVLQHKPVFFRSQIQLKRGGSESDLSLGTTADSDTHTMSTASKLISKAHRMLGIDKNLALTSLTPEFVDQSPEPLASASTGSPSLQPKLSQSSHNSQDYRKNTRNTLELCPTLDNINPHPDTTKQIYRQYAKSSIELSRPLSLDCKTDATDSLNSNLCKSKLATTEQSEKKSKKQAKVLKLLNIGLKEHTDTSPRKTNRTPNTPTYTSNVARDVNIDSSIGRGNALWSINTLGSARDNTFPFNGFGLTNADSHSPASANRPLVLPIIEYEKLKNRGSLNTASVESVCSGDTRVNPTISTSRKSMSISSTTDNLSATESNSHKNLFTFIKGLKYMRRKLGKSSSLKHSQQVLENNRHLTETPETESGSFSMGSVPCDSRSRYSWSDSASRLSFPTKSRFAQQSSDQTLDSDRHMSLGLMENPELLAYLQQIGGSTNSLDSIASDPQQDGARRMMLDHFHRSSESTGLNEHHFKKHSGSSNSIATAVGESVDSTEILDEGNENQLHLDIGLARQTIPTGTSECSNFSPVYSDLDYIDPNFSTSLMDGLSKNQSKDSLSLHTEIKLQEGKVKSRPTSLAVDDVLQALYKSSICNFDEHQPSFHFEGLPFDCSNDQLAFVKLTPELICKETVASISKRERILSGYLHKLGSSHEISKSQLYFILSSEYLHAFQSQDATEPLLEYLHLTVTSAVVPIEVGSPSEKFVLHIKGAGSSGDNQDEMWYLQCKDKADMLVWLHALKSVISREKYFTAALPPTPVLNRTNSAPACSSKRSKTPEFATKPISKSLSPQTINTVDGNLVRSDMSNTQRLSFSEHAKGVYRTAQIQVAMSTLPDLHEHQSQEESPIDDYIEFPITARCSRLNMTLSASTPNLSEHETNDKSKTAPFTPEMVRELRRSMSGLKASDSLALARMLKNGSSNIDSISQRPRRPRPQSTSSISSALAMLDAIEARERKAGAFGKK</sequence>
<dbReference type="GeneID" id="18244322"/>
<dbReference type="CDD" id="cd00821">
    <property type="entry name" value="PH"/>
    <property type="match status" value="1"/>
</dbReference>
<feature type="compositionally biased region" description="Low complexity" evidence="2">
    <location>
        <begin position="354"/>
        <end position="364"/>
    </location>
</feature>
<keyword evidence="5" id="KW-1185">Reference proteome</keyword>
<protein>
    <recommendedName>
        <fullName evidence="3">PH domain-containing protein</fullName>
    </recommendedName>
</protein>
<evidence type="ECO:0000259" key="3">
    <source>
        <dbReference type="PROSITE" id="PS50003"/>
    </source>
</evidence>
<dbReference type="InParanoid" id="F4PAX3"/>